<dbReference type="Gene3D" id="3.40.50.300">
    <property type="entry name" value="P-loop containing nucleotide triphosphate hydrolases"/>
    <property type="match status" value="2"/>
</dbReference>
<name>A0A1Q8X551_9ACTO</name>
<dbReference type="Pfam" id="PF00580">
    <property type="entry name" value="UvrD-helicase"/>
    <property type="match status" value="1"/>
</dbReference>
<evidence type="ECO:0000313" key="11">
    <source>
        <dbReference type="EMBL" id="OLO75470.1"/>
    </source>
</evidence>
<evidence type="ECO:0000313" key="12">
    <source>
        <dbReference type="Proteomes" id="UP000186769"/>
    </source>
</evidence>
<dbReference type="EMBL" id="MSKW01000019">
    <property type="protein sequence ID" value="OLO75470.1"/>
    <property type="molecule type" value="Genomic_DNA"/>
</dbReference>
<dbReference type="GO" id="GO:0016887">
    <property type="term" value="F:ATP hydrolysis activity"/>
    <property type="evidence" value="ECO:0007669"/>
    <property type="project" value="RHEA"/>
</dbReference>
<evidence type="ECO:0000256" key="9">
    <source>
        <dbReference type="PROSITE-ProRule" id="PRU00560"/>
    </source>
</evidence>
<evidence type="ECO:0000256" key="7">
    <source>
        <dbReference type="ARBA" id="ARBA00034808"/>
    </source>
</evidence>
<evidence type="ECO:0000256" key="8">
    <source>
        <dbReference type="ARBA" id="ARBA00048988"/>
    </source>
</evidence>
<dbReference type="InterPro" id="IPR027417">
    <property type="entry name" value="P-loop_NTPase"/>
</dbReference>
<dbReference type="PROSITE" id="PS51198">
    <property type="entry name" value="UVRD_HELICASE_ATP_BIND"/>
    <property type="match status" value="1"/>
</dbReference>
<reference evidence="11 12" key="1">
    <citation type="submission" date="2016-12" db="EMBL/GenBank/DDBJ databases">
        <title>Genomic comparison of strains in the 'Actinomyces naeslundii' group.</title>
        <authorList>
            <person name="Mughal S.R."/>
            <person name="Do T."/>
            <person name="Gilbert S.C."/>
            <person name="Witherden E.A."/>
            <person name="Didelot X."/>
            <person name="Beighton D."/>
        </authorList>
    </citation>
    <scope>NUCLEOTIDE SEQUENCE [LARGE SCALE GENOMIC DNA]</scope>
    <source>
        <strain evidence="11 12">G53E</strain>
    </source>
</reference>
<keyword evidence="1 9" id="KW-0547">Nucleotide-binding</keyword>
<dbReference type="InterPro" id="IPR014017">
    <property type="entry name" value="DNA_helicase_UvrD-like_C"/>
</dbReference>
<dbReference type="InterPro" id="IPR000212">
    <property type="entry name" value="DNA_helicase_UvrD/REP"/>
</dbReference>
<comment type="caution">
    <text evidence="11">The sequence shown here is derived from an EMBL/GenBank/DDBJ whole genome shotgun (WGS) entry which is preliminary data.</text>
</comment>
<evidence type="ECO:0000259" key="10">
    <source>
        <dbReference type="PROSITE" id="PS51198"/>
    </source>
</evidence>
<dbReference type="EC" id="5.6.2.4" evidence="7"/>
<dbReference type="RefSeq" id="WP_075415202.1">
    <property type="nucleotide sequence ID" value="NZ_MSKW01000019.1"/>
</dbReference>
<feature type="binding site" evidence="9">
    <location>
        <begin position="289"/>
        <end position="296"/>
    </location>
    <ligand>
        <name>ATP</name>
        <dbReference type="ChEBI" id="CHEBI:30616"/>
    </ligand>
</feature>
<dbReference type="GO" id="GO:0005524">
    <property type="term" value="F:ATP binding"/>
    <property type="evidence" value="ECO:0007669"/>
    <property type="project" value="UniProtKB-UniRule"/>
</dbReference>
<keyword evidence="2 9" id="KW-0378">Hydrolase</keyword>
<dbReference type="GO" id="GO:0003677">
    <property type="term" value="F:DNA binding"/>
    <property type="evidence" value="ECO:0007669"/>
    <property type="project" value="InterPro"/>
</dbReference>
<comment type="catalytic activity">
    <reaction evidence="6">
        <text>Couples ATP hydrolysis with the unwinding of duplex DNA by translocating in the 3'-5' direction.</text>
        <dbReference type="EC" id="5.6.2.4"/>
    </reaction>
</comment>
<organism evidence="11 12">
    <name type="scientific">Actinomyces oris</name>
    <dbReference type="NCBI Taxonomy" id="544580"/>
    <lineage>
        <taxon>Bacteria</taxon>
        <taxon>Bacillati</taxon>
        <taxon>Actinomycetota</taxon>
        <taxon>Actinomycetes</taxon>
        <taxon>Actinomycetales</taxon>
        <taxon>Actinomycetaceae</taxon>
        <taxon>Actinomyces</taxon>
    </lineage>
</organism>
<keyword evidence="4 9" id="KW-0067">ATP-binding</keyword>
<protein>
    <recommendedName>
        <fullName evidence="7">DNA 3'-5' helicase</fullName>
        <ecNumber evidence="7">5.6.2.4</ecNumber>
    </recommendedName>
</protein>
<evidence type="ECO:0000256" key="2">
    <source>
        <dbReference type="ARBA" id="ARBA00022801"/>
    </source>
</evidence>
<comment type="catalytic activity">
    <reaction evidence="8">
        <text>ATP + H2O = ADP + phosphate + H(+)</text>
        <dbReference type="Rhea" id="RHEA:13065"/>
        <dbReference type="ChEBI" id="CHEBI:15377"/>
        <dbReference type="ChEBI" id="CHEBI:15378"/>
        <dbReference type="ChEBI" id="CHEBI:30616"/>
        <dbReference type="ChEBI" id="CHEBI:43474"/>
        <dbReference type="ChEBI" id="CHEBI:456216"/>
        <dbReference type="EC" id="5.6.2.4"/>
    </reaction>
</comment>
<keyword evidence="3 9" id="KW-0347">Helicase</keyword>
<proteinExistence type="predicted"/>
<feature type="domain" description="UvrD-like helicase ATP-binding" evidence="10">
    <location>
        <begin position="268"/>
        <end position="558"/>
    </location>
</feature>
<evidence type="ECO:0000256" key="4">
    <source>
        <dbReference type="ARBA" id="ARBA00022840"/>
    </source>
</evidence>
<accession>A0A1Q8X551</accession>
<dbReference type="InterPro" id="IPR014016">
    <property type="entry name" value="UvrD-like_ATP-bd"/>
</dbReference>
<dbReference type="Pfam" id="PF13361">
    <property type="entry name" value="UvrD_C"/>
    <property type="match status" value="1"/>
</dbReference>
<evidence type="ECO:0000256" key="3">
    <source>
        <dbReference type="ARBA" id="ARBA00022806"/>
    </source>
</evidence>
<dbReference type="SUPFAM" id="SSF52540">
    <property type="entry name" value="P-loop containing nucleoside triphosphate hydrolases"/>
    <property type="match status" value="1"/>
</dbReference>
<keyword evidence="5" id="KW-0413">Isomerase</keyword>
<dbReference type="GO" id="GO:0005829">
    <property type="term" value="C:cytosol"/>
    <property type="evidence" value="ECO:0007669"/>
    <property type="project" value="TreeGrafter"/>
</dbReference>
<evidence type="ECO:0000256" key="5">
    <source>
        <dbReference type="ARBA" id="ARBA00023235"/>
    </source>
</evidence>
<dbReference type="GO" id="GO:0000725">
    <property type="term" value="P:recombinational repair"/>
    <property type="evidence" value="ECO:0007669"/>
    <property type="project" value="TreeGrafter"/>
</dbReference>
<dbReference type="AlphaFoldDB" id="A0A1Q8X551"/>
<dbReference type="GO" id="GO:0043138">
    <property type="term" value="F:3'-5' DNA helicase activity"/>
    <property type="evidence" value="ECO:0007669"/>
    <property type="project" value="UniProtKB-EC"/>
</dbReference>
<gene>
    <name evidence="11" type="ORF">BKH15_10165</name>
</gene>
<evidence type="ECO:0000256" key="6">
    <source>
        <dbReference type="ARBA" id="ARBA00034617"/>
    </source>
</evidence>
<dbReference type="Proteomes" id="UP000186769">
    <property type="component" value="Unassembled WGS sequence"/>
</dbReference>
<dbReference type="PANTHER" id="PTHR11070">
    <property type="entry name" value="UVRD / RECB / PCRA DNA HELICASE FAMILY MEMBER"/>
    <property type="match status" value="1"/>
</dbReference>
<dbReference type="PANTHER" id="PTHR11070:SF45">
    <property type="entry name" value="DNA 3'-5' HELICASE"/>
    <property type="match status" value="1"/>
</dbReference>
<sequence>MGSRTVFLTQGFTKQAGSFEGNLKRQVFDFLTKINGAESGGLDLKKPVAVVDNRVRTARVNRNFRAVLVDMGANTFGLVAVMPHDDAYAFAGRLRVDVNPATGAIDFIDQEALDTARRLADSQVRHVQVENVPAVPGQFAQRPLATFQVPEHTDQPSRLLGLDPQVLVGLGVDAPTAQGLVTLPEQVTVEKVADSLPTVQGLIVLDLLAGRSVDEIREDYVTSSDIDRDDLFAAAQRTAKRRLGVLEINDPDVEAAMSGDLAAWRVWLHPSQKRLVEHRGWNGPYRVTGSAGTGKTVTAVHRAVWLARELERQNHGHPGVFAPVLMTTYTKNLATTIGEQIDTLAGQPLAGQGIEVRTVDAVARSVLMLTDVGRLWLENSRLVSEHELREFVERAVAGTDLDENFLREEWEEVILVGAVRDKETYLSVPRIGRSQRLSRRQRLTVWKATQRLTNELELAQRWTWRQVLDRAALVLQEEPRGADLVRRLGVRHVIVDEAQDLTAAHWRLLRALVPQRKDDIFIVGDSHQRIYGRHVPLSRFGIETRGRSKRLTINYRTSRQIFAWSLGVVDQKADDLDEGTDSMLGARSIFSGHAVERPGFDGLPEDPDEALLAWIRRVRKDMSVDAELASSSGGADTNLSSIAVVRATRNGVDETLARLREAGLAAVKVDDRTSESALPGGIRVMTMHRAKGLEYRAVAVRDASAENQKASEAQGGRQTDPRTRLNLLYVAATRARERLLVC</sequence>
<evidence type="ECO:0000256" key="1">
    <source>
        <dbReference type="ARBA" id="ARBA00022741"/>
    </source>
</evidence>